<dbReference type="EMBL" id="GEBQ01012696">
    <property type="protein sequence ID" value="JAT27281.1"/>
    <property type="molecule type" value="Transcribed_RNA"/>
</dbReference>
<gene>
    <name evidence="1" type="ORF">g.38773</name>
</gene>
<reference evidence="1" key="1">
    <citation type="submission" date="2015-11" db="EMBL/GenBank/DDBJ databases">
        <title>De novo transcriptome assembly of four potential Pierce s Disease insect vectors from Arizona vineyards.</title>
        <authorList>
            <person name="Tassone E.E."/>
        </authorList>
    </citation>
    <scope>NUCLEOTIDE SEQUENCE</scope>
</reference>
<proteinExistence type="predicted"/>
<sequence length="139" mass="15207">RRSLWRRLPALRAVQCCSAGSERVKDWTASDSACHFLSQQLLALPANDRAMSKTNKRKDAFAQELSAVLGKRAMLSRETDPHPGKEGGDVIFTASQDYLANDLDSLSLHRGEQVIVLETTGVEVESAKLELDPELSLGG</sequence>
<name>A0A1B6LUE9_9HEMI</name>
<dbReference type="InterPro" id="IPR036028">
    <property type="entry name" value="SH3-like_dom_sf"/>
</dbReference>
<dbReference type="SUPFAM" id="SSF50044">
    <property type="entry name" value="SH3-domain"/>
    <property type="match status" value="1"/>
</dbReference>
<evidence type="ECO:0000313" key="1">
    <source>
        <dbReference type="EMBL" id="JAT27281.1"/>
    </source>
</evidence>
<feature type="non-terminal residue" evidence="1">
    <location>
        <position position="139"/>
    </location>
</feature>
<feature type="non-terminal residue" evidence="1">
    <location>
        <position position="1"/>
    </location>
</feature>
<dbReference type="AlphaFoldDB" id="A0A1B6LUE9"/>
<organism evidence="1">
    <name type="scientific">Graphocephala atropunctata</name>
    <dbReference type="NCBI Taxonomy" id="36148"/>
    <lineage>
        <taxon>Eukaryota</taxon>
        <taxon>Metazoa</taxon>
        <taxon>Ecdysozoa</taxon>
        <taxon>Arthropoda</taxon>
        <taxon>Hexapoda</taxon>
        <taxon>Insecta</taxon>
        <taxon>Pterygota</taxon>
        <taxon>Neoptera</taxon>
        <taxon>Paraneoptera</taxon>
        <taxon>Hemiptera</taxon>
        <taxon>Auchenorrhyncha</taxon>
        <taxon>Membracoidea</taxon>
        <taxon>Cicadellidae</taxon>
        <taxon>Cicadellinae</taxon>
        <taxon>Cicadellini</taxon>
        <taxon>Graphocephala</taxon>
    </lineage>
</organism>
<protein>
    <submittedName>
        <fullName evidence="1">Uncharacterized protein</fullName>
    </submittedName>
</protein>
<accession>A0A1B6LUE9</accession>